<proteinExistence type="predicted"/>
<dbReference type="GeneID" id="25917982"/>
<dbReference type="Proteomes" id="UP000054560">
    <property type="component" value="Unassembled WGS sequence"/>
</dbReference>
<feature type="non-terminal residue" evidence="1">
    <location>
        <position position="1"/>
    </location>
</feature>
<sequence length="67" mass="7360">TDDMDVERERRDELESQQTTILGRVSSLFRGSGGGSTDTQLTSQMALLAHDDDEETDVDMIAGHFDG</sequence>
<dbReference type="RefSeq" id="XP_014143901.1">
    <property type="nucleotide sequence ID" value="XM_014288426.1"/>
</dbReference>
<dbReference type="EMBL" id="KQ252510">
    <property type="protein sequence ID" value="KNC69999.1"/>
    <property type="molecule type" value="Genomic_DNA"/>
</dbReference>
<gene>
    <name evidence="1" type="ORF">SARC_17478</name>
</gene>
<evidence type="ECO:0000313" key="2">
    <source>
        <dbReference type="Proteomes" id="UP000054560"/>
    </source>
</evidence>
<accession>A0A0L0F049</accession>
<name>A0A0L0F049_9EUKA</name>
<keyword evidence="2" id="KW-1185">Reference proteome</keyword>
<organism evidence="1 2">
    <name type="scientific">Sphaeroforma arctica JP610</name>
    <dbReference type="NCBI Taxonomy" id="667725"/>
    <lineage>
        <taxon>Eukaryota</taxon>
        <taxon>Ichthyosporea</taxon>
        <taxon>Ichthyophonida</taxon>
        <taxon>Sphaeroforma</taxon>
    </lineage>
</organism>
<dbReference type="AlphaFoldDB" id="A0A0L0F049"/>
<reference evidence="1 2" key="1">
    <citation type="submission" date="2011-02" db="EMBL/GenBank/DDBJ databases">
        <title>The Genome Sequence of Sphaeroforma arctica JP610.</title>
        <authorList>
            <consortium name="The Broad Institute Genome Sequencing Platform"/>
            <person name="Russ C."/>
            <person name="Cuomo C."/>
            <person name="Young S.K."/>
            <person name="Zeng Q."/>
            <person name="Gargeya S."/>
            <person name="Alvarado L."/>
            <person name="Berlin A."/>
            <person name="Chapman S.B."/>
            <person name="Chen Z."/>
            <person name="Freedman E."/>
            <person name="Gellesch M."/>
            <person name="Goldberg J."/>
            <person name="Griggs A."/>
            <person name="Gujja S."/>
            <person name="Heilman E."/>
            <person name="Heiman D."/>
            <person name="Howarth C."/>
            <person name="Mehta T."/>
            <person name="Neiman D."/>
            <person name="Pearson M."/>
            <person name="Roberts A."/>
            <person name="Saif S."/>
            <person name="Shea T."/>
            <person name="Shenoy N."/>
            <person name="Sisk P."/>
            <person name="Stolte C."/>
            <person name="Sykes S."/>
            <person name="White J."/>
            <person name="Yandava C."/>
            <person name="Burger G."/>
            <person name="Gray M.W."/>
            <person name="Holland P.W.H."/>
            <person name="King N."/>
            <person name="Lang F.B.F."/>
            <person name="Roger A.J."/>
            <person name="Ruiz-Trillo I."/>
            <person name="Haas B."/>
            <person name="Nusbaum C."/>
            <person name="Birren B."/>
        </authorList>
    </citation>
    <scope>NUCLEOTIDE SEQUENCE [LARGE SCALE GENOMIC DNA]</scope>
    <source>
        <strain evidence="1 2">JP610</strain>
    </source>
</reference>
<protein>
    <submittedName>
        <fullName evidence="1">Uncharacterized protein</fullName>
    </submittedName>
</protein>
<evidence type="ECO:0000313" key="1">
    <source>
        <dbReference type="EMBL" id="KNC69999.1"/>
    </source>
</evidence>